<dbReference type="InterPro" id="IPR000914">
    <property type="entry name" value="SBP_5_dom"/>
</dbReference>
<dbReference type="SUPFAM" id="SSF53850">
    <property type="entry name" value="Periplasmic binding protein-like II"/>
    <property type="match status" value="1"/>
</dbReference>
<dbReference type="Gene3D" id="3.40.190.10">
    <property type="entry name" value="Periplasmic binding protein-like II"/>
    <property type="match status" value="1"/>
</dbReference>
<gene>
    <name evidence="6" type="primary">dppE_3</name>
    <name evidence="6" type="ORF">ATZ99_20990</name>
</gene>
<keyword evidence="3" id="KW-0813">Transport</keyword>
<dbReference type="OrthoDB" id="9801912at2"/>
<dbReference type="EMBL" id="LOHZ01000043">
    <property type="protein sequence ID" value="KYO64339.1"/>
    <property type="molecule type" value="Genomic_DNA"/>
</dbReference>
<dbReference type="GO" id="GO:0043190">
    <property type="term" value="C:ATP-binding cassette (ABC) transporter complex"/>
    <property type="evidence" value="ECO:0007669"/>
    <property type="project" value="InterPro"/>
</dbReference>
<protein>
    <submittedName>
        <fullName evidence="6">Dipeptide-binding protein DppE</fullName>
    </submittedName>
</protein>
<dbReference type="PANTHER" id="PTHR30290">
    <property type="entry name" value="PERIPLASMIC BINDING COMPONENT OF ABC TRANSPORTER"/>
    <property type="match status" value="1"/>
</dbReference>
<dbReference type="PANTHER" id="PTHR30290:SF10">
    <property type="entry name" value="PERIPLASMIC OLIGOPEPTIDE-BINDING PROTEIN-RELATED"/>
    <property type="match status" value="1"/>
</dbReference>
<organism evidence="6 7">
    <name type="scientific">Thermovenabulum gondwanense</name>
    <dbReference type="NCBI Taxonomy" id="520767"/>
    <lineage>
        <taxon>Bacteria</taxon>
        <taxon>Bacillati</taxon>
        <taxon>Bacillota</taxon>
        <taxon>Clostridia</taxon>
        <taxon>Thermosediminibacterales</taxon>
        <taxon>Thermosediminibacteraceae</taxon>
        <taxon>Thermovenabulum</taxon>
    </lineage>
</organism>
<comment type="subcellular location">
    <subcellularLocation>
        <location evidence="1">Cell envelope</location>
    </subcellularLocation>
</comment>
<dbReference type="Gene3D" id="3.10.105.10">
    <property type="entry name" value="Dipeptide-binding Protein, Domain 3"/>
    <property type="match status" value="1"/>
</dbReference>
<evidence type="ECO:0000256" key="2">
    <source>
        <dbReference type="ARBA" id="ARBA00005695"/>
    </source>
</evidence>
<dbReference type="GO" id="GO:1904680">
    <property type="term" value="F:peptide transmembrane transporter activity"/>
    <property type="evidence" value="ECO:0007669"/>
    <property type="project" value="TreeGrafter"/>
</dbReference>
<dbReference type="AlphaFoldDB" id="A0A162M6T7"/>
<name>A0A162M6T7_9FIRM</name>
<dbReference type="Pfam" id="PF00496">
    <property type="entry name" value="SBP_bac_5"/>
    <property type="match status" value="1"/>
</dbReference>
<keyword evidence="4" id="KW-0732">Signal</keyword>
<dbReference type="RefSeq" id="WP_068749194.1">
    <property type="nucleotide sequence ID" value="NZ_LOHZ01000043.1"/>
</dbReference>
<evidence type="ECO:0000256" key="4">
    <source>
        <dbReference type="ARBA" id="ARBA00022729"/>
    </source>
</evidence>
<dbReference type="STRING" id="520767.ATZ99_20990"/>
<comment type="similarity">
    <text evidence="2">Belongs to the bacterial solute-binding protein 5 family.</text>
</comment>
<dbReference type="InterPro" id="IPR039424">
    <property type="entry name" value="SBP_5"/>
</dbReference>
<dbReference type="PATRIC" id="fig|520767.4.peg.2222"/>
<accession>A0A162M6T7</accession>
<evidence type="ECO:0000313" key="6">
    <source>
        <dbReference type="EMBL" id="KYO64339.1"/>
    </source>
</evidence>
<evidence type="ECO:0000256" key="3">
    <source>
        <dbReference type="ARBA" id="ARBA00022448"/>
    </source>
</evidence>
<dbReference type="Proteomes" id="UP000075737">
    <property type="component" value="Unassembled WGS sequence"/>
</dbReference>
<dbReference type="InterPro" id="IPR030678">
    <property type="entry name" value="Peptide/Ni-bd"/>
</dbReference>
<proteinExistence type="inferred from homology"/>
<dbReference type="Gene3D" id="3.90.76.10">
    <property type="entry name" value="Dipeptide-binding Protein, Domain 1"/>
    <property type="match status" value="1"/>
</dbReference>
<keyword evidence="7" id="KW-1185">Reference proteome</keyword>
<evidence type="ECO:0000259" key="5">
    <source>
        <dbReference type="Pfam" id="PF00496"/>
    </source>
</evidence>
<reference evidence="6 7" key="1">
    <citation type="submission" date="2015-12" db="EMBL/GenBank/DDBJ databases">
        <title>Draft genome of Thermovenabulum gondwanense isolated from a red thermophilic microbial mat colonisisng an outflow channel of a bore well.</title>
        <authorList>
            <person name="Patel B.K."/>
        </authorList>
    </citation>
    <scope>NUCLEOTIDE SEQUENCE [LARGE SCALE GENOMIC DNA]</scope>
    <source>
        <strain evidence="6 7">R270</strain>
    </source>
</reference>
<comment type="caution">
    <text evidence="6">The sequence shown here is derived from an EMBL/GenBank/DDBJ whole genome shotgun (WGS) entry which is preliminary data.</text>
</comment>
<evidence type="ECO:0000256" key="1">
    <source>
        <dbReference type="ARBA" id="ARBA00004196"/>
    </source>
</evidence>
<sequence length="544" mass="62333">MKNKRILALFIILFLMASLIIEGCAPSGESTSKGGQLKFSITTDLATLDPQHMTDSFSFSIANALYEGLVRVHNGRVLPGIASSWDVSDDKLTYTFHLRDAVWSDGSKITAYDFEYAIKRLLDPKTASNYAFIGYYILNGEEFNTGKISDSEMVGVKALDDKTLKITLKAPTKYFDGLLGMASFMPVKKDFVERMGEKFGADADKALYNGPFVLKEWKHEQELVLEKNPNYWNKDEIKLNEVRVYIVGDKNTAYQMYEKGQVDFADVPEALIESVISGENTQKYNTGRVYFIRYNMKSKDKPWLANENFRKAIGYAIDREDFIKMAFKGVAYPATRFIPPDVNGVEKKYVEEFPLEFYPSKADVTKAKEYLSKAMQELGVSETNKIGFELMVDDTSGTKTGVEIIQDMLRRNLGIDVEIKTVTFKERLQRMRNGEYEVMITRWGPDYNDPMTYLEYWLPDENMKNSGWEDQTYDGMIKNAGKETDFKKRAEIMFEAEKYILNKAPMVPLYFTQNVWVKKSELQNLVRAPIGGVDIDFVYAFLKK</sequence>
<dbReference type="PIRSF" id="PIRSF002741">
    <property type="entry name" value="MppA"/>
    <property type="match status" value="1"/>
</dbReference>
<feature type="domain" description="Solute-binding protein family 5" evidence="5">
    <location>
        <begin position="77"/>
        <end position="464"/>
    </location>
</feature>
<evidence type="ECO:0000313" key="7">
    <source>
        <dbReference type="Proteomes" id="UP000075737"/>
    </source>
</evidence>
<dbReference type="GO" id="GO:0015833">
    <property type="term" value="P:peptide transport"/>
    <property type="evidence" value="ECO:0007669"/>
    <property type="project" value="TreeGrafter"/>
</dbReference>
<dbReference type="CDD" id="cd08504">
    <property type="entry name" value="PBP2_OppA"/>
    <property type="match status" value="1"/>
</dbReference>
<dbReference type="FunFam" id="3.90.76.10:FF:000001">
    <property type="entry name" value="Oligopeptide ABC transporter substrate-binding protein"/>
    <property type="match status" value="1"/>
</dbReference>
<dbReference type="GO" id="GO:0030313">
    <property type="term" value="C:cell envelope"/>
    <property type="evidence" value="ECO:0007669"/>
    <property type="project" value="UniProtKB-SubCell"/>
</dbReference>
<dbReference type="GO" id="GO:0042597">
    <property type="term" value="C:periplasmic space"/>
    <property type="evidence" value="ECO:0007669"/>
    <property type="project" value="UniProtKB-ARBA"/>
</dbReference>